<gene>
    <name evidence="2" type="primary">UFO</name>
</gene>
<dbReference type="Pfam" id="PF00646">
    <property type="entry name" value="F-box"/>
    <property type="match status" value="1"/>
</dbReference>
<organism evidence="2">
    <name type="scientific">Silene latifolia</name>
    <name type="common">White campion</name>
    <name type="synonym">Bladder campion</name>
    <dbReference type="NCBI Taxonomy" id="37657"/>
    <lineage>
        <taxon>Eukaryota</taxon>
        <taxon>Viridiplantae</taxon>
        <taxon>Streptophyta</taxon>
        <taxon>Embryophyta</taxon>
        <taxon>Tracheophyta</taxon>
        <taxon>Spermatophyta</taxon>
        <taxon>Magnoliopsida</taxon>
        <taxon>eudicotyledons</taxon>
        <taxon>Gunneridae</taxon>
        <taxon>Pentapetalae</taxon>
        <taxon>Caryophyllales</taxon>
        <taxon>Caryophyllaceae</taxon>
        <taxon>Sileneae</taxon>
        <taxon>Silene</taxon>
        <taxon>Silene subgen. Behenantha</taxon>
        <taxon>Silene sect. Melandrium</taxon>
    </lineage>
</organism>
<dbReference type="EMBL" id="MK563991">
    <property type="protein sequence ID" value="QBK15078.1"/>
    <property type="molecule type" value="mRNA"/>
</dbReference>
<accession>A0A481WNR9</accession>
<dbReference type="PANTHER" id="PTHR31672:SF12">
    <property type="entry name" value="F-BOX DOMAIN-CONTAINING PROTEIN"/>
    <property type="match status" value="1"/>
</dbReference>
<dbReference type="Pfam" id="PF03478">
    <property type="entry name" value="Beta-prop_KIB1-4"/>
    <property type="match status" value="1"/>
</dbReference>
<dbReference type="FunFam" id="1.20.1280.50:FF:000040">
    <property type="entry name" value="protein UNUSUAL FLORAL ORGANS"/>
    <property type="match status" value="1"/>
</dbReference>
<dbReference type="InterPro" id="IPR036047">
    <property type="entry name" value="F-box-like_dom_sf"/>
</dbReference>
<dbReference type="PROSITE" id="PS50181">
    <property type="entry name" value="FBOX"/>
    <property type="match status" value="1"/>
</dbReference>
<dbReference type="SUPFAM" id="SSF117281">
    <property type="entry name" value="Kelch motif"/>
    <property type="match status" value="1"/>
</dbReference>
<name>A0A481WNR9_SILLA</name>
<dbReference type="Gene3D" id="2.120.10.80">
    <property type="entry name" value="Kelch-type beta propeller"/>
    <property type="match status" value="1"/>
</dbReference>
<dbReference type="PANTHER" id="PTHR31672">
    <property type="entry name" value="BNACNNG10540D PROTEIN"/>
    <property type="match status" value="1"/>
</dbReference>
<dbReference type="SMART" id="SM00256">
    <property type="entry name" value="FBOX"/>
    <property type="match status" value="1"/>
</dbReference>
<dbReference type="Gene3D" id="1.20.1280.50">
    <property type="match status" value="1"/>
</dbReference>
<sequence>METFSPSSINLPFPYNSYTLPNVTAFTPPSFTTTNVSTITTTTMETTTTPWMDSRIWSRIPQPLMDRILACLPPPAFFRARSVCKRWYALLFSNTFLQLYLQVCPNFHWFIFFPHKKPNTNMNIYRNNPNTEDHNGGSCSPNSTQAYLFDPYEVKWHVISFPLIPLGFSPSASSGGLICWISDEPGPKNLFLHNPLVGSLTQLPPTLRPRLFPSIGLSITPNSILMTLAGDDLISPYAVKNLTTETFHVDSSGFYSIWATTSTLPRLCSLESAQMVHSHGRFYCMDYNPFSVLTYDLSTNTWWKIQAPMRRFLRSPSLVQCTHGKILLVAAVEKSKLNVPRSLRLWVLQGCGTQWVEVERMPQQLYAQFEEIEGGRGFDCVGNGEFIIIMIKGINKGLLFDFEKKRWIWMPNCSSNNDVSCVISDLHGFAYQPTLAVPVSALVQQLFRLEINLNLNV</sequence>
<evidence type="ECO:0000259" key="1">
    <source>
        <dbReference type="PROSITE" id="PS50181"/>
    </source>
</evidence>
<proteinExistence type="evidence at transcript level"/>
<dbReference type="InterPro" id="IPR005174">
    <property type="entry name" value="KIB1-4_b-propeller"/>
</dbReference>
<evidence type="ECO:0000313" key="2">
    <source>
        <dbReference type="EMBL" id="QBK15078.1"/>
    </source>
</evidence>
<reference evidence="2" key="1">
    <citation type="journal article" date="2019" name="Int. J. Mol. Sci.">
        <title>Development of the VIGS System in the Dioecious Plant Silene latifolia.</title>
        <authorList>
            <person name="Fujita N."/>
            <person name="Kazama Y."/>
            <person name="Yamagishi N."/>
            <person name="Watanabe K."/>
            <person name="Ando S."/>
            <person name="Tsuji H."/>
            <person name="Kawano S."/>
            <person name="Yoshikawa N."/>
            <person name="Komatsu K."/>
        </authorList>
    </citation>
    <scope>NUCLEOTIDE SEQUENCE</scope>
    <source>
        <strain evidence="2">K</strain>
    </source>
</reference>
<dbReference type="SUPFAM" id="SSF81383">
    <property type="entry name" value="F-box domain"/>
    <property type="match status" value="1"/>
</dbReference>
<dbReference type="InterPro" id="IPR001810">
    <property type="entry name" value="F-box_dom"/>
</dbReference>
<dbReference type="InterPro" id="IPR050796">
    <property type="entry name" value="SCF_F-box_component"/>
</dbReference>
<protein>
    <submittedName>
        <fullName evidence="2">Unusual floral organs</fullName>
    </submittedName>
</protein>
<dbReference type="InterPro" id="IPR015915">
    <property type="entry name" value="Kelch-typ_b-propeller"/>
</dbReference>
<feature type="domain" description="F-box" evidence="1">
    <location>
        <begin position="54"/>
        <end position="103"/>
    </location>
</feature>
<dbReference type="AlphaFoldDB" id="A0A481WNR9"/>